<comment type="catalytic activity">
    <reaction evidence="11">
        <text>5-diphospho-1D-myo-inositol 1,2,3,4,6-pentakisphosphate + ATP + H(+) = 1,5-bis(diphospho)-1D-myo-inositol 2,3,4,6-tetrakisphosphate + ADP</text>
        <dbReference type="Rhea" id="RHEA:10276"/>
        <dbReference type="ChEBI" id="CHEBI:15378"/>
        <dbReference type="ChEBI" id="CHEBI:30616"/>
        <dbReference type="ChEBI" id="CHEBI:58628"/>
        <dbReference type="ChEBI" id="CHEBI:77983"/>
        <dbReference type="ChEBI" id="CHEBI:456216"/>
        <dbReference type="EC" id="2.7.4.24"/>
    </reaction>
    <physiologicalReaction direction="left-to-right" evidence="11">
        <dbReference type="Rhea" id="RHEA:10277"/>
    </physiologicalReaction>
</comment>
<dbReference type="InterPro" id="IPR037446">
    <property type="entry name" value="His_Pase_VIP1"/>
</dbReference>
<feature type="compositionally biased region" description="Polar residues" evidence="15">
    <location>
        <begin position="573"/>
        <end position="588"/>
    </location>
</feature>
<dbReference type="Proteomes" id="UP000736335">
    <property type="component" value="Unassembled WGS sequence"/>
</dbReference>
<evidence type="ECO:0000256" key="5">
    <source>
        <dbReference type="ARBA" id="ARBA00022553"/>
    </source>
</evidence>
<evidence type="ECO:0000259" key="16">
    <source>
        <dbReference type="Pfam" id="PF18086"/>
    </source>
</evidence>
<dbReference type="GO" id="GO:0033857">
    <property type="term" value="F:5-diphosphoinositol pentakisphosphate 1-kinase activity"/>
    <property type="evidence" value="ECO:0007669"/>
    <property type="project" value="TreeGrafter"/>
</dbReference>
<keyword evidence="6 14" id="KW-0808">Transferase</keyword>
<evidence type="ECO:0000313" key="18">
    <source>
        <dbReference type="Proteomes" id="UP000736335"/>
    </source>
</evidence>
<keyword evidence="5" id="KW-0597">Phosphoprotein</keyword>
<name>A0A9P6H5W6_9AGAM</name>
<evidence type="ECO:0000256" key="6">
    <source>
        <dbReference type="ARBA" id="ARBA00022679"/>
    </source>
</evidence>
<keyword evidence="4 14" id="KW-0963">Cytoplasm</keyword>
<evidence type="ECO:0000256" key="14">
    <source>
        <dbReference type="RuleBase" id="RU365032"/>
    </source>
</evidence>
<feature type="region of interest" description="Disordered" evidence="15">
    <location>
        <begin position="573"/>
        <end position="603"/>
    </location>
</feature>
<keyword evidence="18" id="KW-1185">Reference proteome</keyword>
<proteinExistence type="inferred from homology"/>
<dbReference type="InterPro" id="IPR040557">
    <property type="entry name" value="VIP1_N"/>
</dbReference>
<dbReference type="GO" id="GO:0005829">
    <property type="term" value="C:cytosol"/>
    <property type="evidence" value="ECO:0007669"/>
    <property type="project" value="TreeGrafter"/>
</dbReference>
<feature type="domain" description="VIP1 N-terminal" evidence="16">
    <location>
        <begin position="41"/>
        <end position="131"/>
    </location>
</feature>
<dbReference type="GO" id="GO:0052723">
    <property type="term" value="F:inositol hexakisphosphate 1-kinase activity"/>
    <property type="evidence" value="ECO:0007669"/>
    <property type="project" value="UniProtKB-ARBA"/>
</dbReference>
<dbReference type="GO" id="GO:0005524">
    <property type="term" value="F:ATP binding"/>
    <property type="evidence" value="ECO:0007669"/>
    <property type="project" value="UniProtKB-KW"/>
</dbReference>
<reference evidence="17" key="1">
    <citation type="journal article" date="2020" name="Nat. Commun.">
        <title>Large-scale genome sequencing of mycorrhizal fungi provides insights into the early evolution of symbiotic traits.</title>
        <authorList>
            <person name="Miyauchi S."/>
            <person name="Kiss E."/>
            <person name="Kuo A."/>
            <person name="Drula E."/>
            <person name="Kohler A."/>
            <person name="Sanchez-Garcia M."/>
            <person name="Morin E."/>
            <person name="Andreopoulos B."/>
            <person name="Barry K.W."/>
            <person name="Bonito G."/>
            <person name="Buee M."/>
            <person name="Carver A."/>
            <person name="Chen C."/>
            <person name="Cichocki N."/>
            <person name="Clum A."/>
            <person name="Culley D."/>
            <person name="Crous P.W."/>
            <person name="Fauchery L."/>
            <person name="Girlanda M."/>
            <person name="Hayes R.D."/>
            <person name="Keri Z."/>
            <person name="LaButti K."/>
            <person name="Lipzen A."/>
            <person name="Lombard V."/>
            <person name="Magnuson J."/>
            <person name="Maillard F."/>
            <person name="Murat C."/>
            <person name="Nolan M."/>
            <person name="Ohm R.A."/>
            <person name="Pangilinan J."/>
            <person name="Pereira M.F."/>
            <person name="Perotto S."/>
            <person name="Peter M."/>
            <person name="Pfister S."/>
            <person name="Riley R."/>
            <person name="Sitrit Y."/>
            <person name="Stielow J.B."/>
            <person name="Szollosi G."/>
            <person name="Zifcakova L."/>
            <person name="Stursova M."/>
            <person name="Spatafora J.W."/>
            <person name="Tedersoo L."/>
            <person name="Vaario L.M."/>
            <person name="Yamada A."/>
            <person name="Yan M."/>
            <person name="Wang P."/>
            <person name="Xu J."/>
            <person name="Bruns T."/>
            <person name="Baldrian P."/>
            <person name="Vilgalys R."/>
            <person name="Dunand C."/>
            <person name="Henrissat B."/>
            <person name="Grigoriev I.V."/>
            <person name="Hibbett D."/>
            <person name="Nagy L.G."/>
            <person name="Martin F.M."/>
        </authorList>
    </citation>
    <scope>NUCLEOTIDE SEQUENCE</scope>
    <source>
        <strain evidence="17">UH-Tt-Lm1</strain>
    </source>
</reference>
<evidence type="ECO:0000256" key="9">
    <source>
        <dbReference type="ARBA" id="ARBA00022840"/>
    </source>
</evidence>
<keyword evidence="7 14" id="KW-0547">Nucleotide-binding</keyword>
<sequence length="962" mass="108616">MFSAEWQARSPSAVTRASSPSPSASRSDISTGTDVGRRPMLLGVCAMDIKARSKPMREILTRLVDRTKGAAEIIIFGDKVILDEDVENWPVCDILISFFSTDFPLDKAIAYAKLRDVYCINDLTPQALLWDRRLVGQVLDHLGVPTPPRCEVSRDGGPKVDKELRAHMKKKIGINLGGFQVTPEVTLREDGDAIIVDGQVLEKPFVEKPVSGEDHNVYIYFKGGGGRRLFRKIGNKSSELDPTLNYPRTDGSYIYEKFIEVDNMEDIKVYTVGPEYTLAETRKSPVVDGLVQRNPEGKEIRQVAPEEKIWAAKICEGFGQTVCGFDMLRCAGGMKSQVIDVNGWSFVKGNEEYYDHAADILSGICLRRLSASPERPLAIESTPESSTWILKANVTVLRHADRTPKQKLKFNFPIDEPWTRPFVRLLNEETEEIILRESDQLTQIATAIEEAKSLGAVGEDLTKLTQLNKALASKIELPGTKAQLKPVYSKKQPGTKLRHLTKLMLVFKWGGEFTHSAKYQSKDLGENFGKDISIMSKEVLKNVKIYTSSERRVVASAEAFSAALFDNVHYAGTSSGPPTPSHRPSSRASIDAGNSGYHSSKAPALTSHQRPIDLIIRKDLLDDSNAAKDLMDDVKKRLKILLRPGESEKRPELIWPKSMKKEPVEVVKEVIQLLSGFRDTMRRNWDILDLDKIQDKWCCDDEPWLFRERWEKLFEDFCDVPQEKFDPSRVSELYDTIKYCALHHRTFLFAIFSESGGQEGRPRDKDRKLHELYARAKALFDLVAPQEYGIEPNEKEEISILTSLPLLKNVVEDLEAARGSGGSSLNLYFTKESHIHTLVNLVLLSGLPIANRRIPELDYASHITFELYERNYGRGKTDKEYSIKLSLSEGAHSSNVLDSSLDDRHSLNVQPRRKLTQHLPYSDVIAKLSKHFYRLEMACRFISAPLMLLLSLFMVMKVCTVY</sequence>
<dbReference type="Pfam" id="PF18086">
    <property type="entry name" value="PPIP5K2_N"/>
    <property type="match status" value="1"/>
</dbReference>
<dbReference type="PANTHER" id="PTHR12750">
    <property type="entry name" value="DIPHOSPHOINOSITOL PENTAKISPHOSPHATE KINASE"/>
    <property type="match status" value="1"/>
</dbReference>
<dbReference type="PANTHER" id="PTHR12750:SF9">
    <property type="entry name" value="INOSITOL HEXAKISPHOSPHATE AND DIPHOSPHOINOSITOL-PENTAKISPHOSPHATE KINASE"/>
    <property type="match status" value="1"/>
</dbReference>
<keyword evidence="10" id="KW-0206">Cytoskeleton</keyword>
<evidence type="ECO:0000256" key="8">
    <source>
        <dbReference type="ARBA" id="ARBA00022777"/>
    </source>
</evidence>
<evidence type="ECO:0000256" key="3">
    <source>
        <dbReference type="ARBA" id="ARBA00012893"/>
    </source>
</evidence>
<evidence type="ECO:0000256" key="2">
    <source>
        <dbReference type="ARBA" id="ARBA00005609"/>
    </source>
</evidence>
<dbReference type="GO" id="GO:0005856">
    <property type="term" value="C:cytoskeleton"/>
    <property type="evidence" value="ECO:0007669"/>
    <property type="project" value="UniProtKB-SubCell"/>
</dbReference>
<evidence type="ECO:0000256" key="1">
    <source>
        <dbReference type="ARBA" id="ARBA00004245"/>
    </source>
</evidence>
<dbReference type="Gene3D" id="3.30.470.20">
    <property type="entry name" value="ATP-grasp fold, B domain"/>
    <property type="match status" value="1"/>
</dbReference>
<comment type="function">
    <text evidence="14">Bifunctional inositol kinase that acts in concert with the IP6K kinases to synthesize the diphosphate group-containing inositol pyrophosphates diphosphoinositol pentakisphosphate, PP-InsP5, and bis-diphosphoinositol tetrakisphosphate, (PP)2-InsP4. PP-InsP5 and (PP)2-InsP4, also respectively called InsP7 and InsP8, may regulate a variety of cellular processes, including apoptosis, vesicle trafficking, cytoskeletal dynamics, and exocytosis. Phosphorylates inositol hexakisphosphate (InsP6).</text>
</comment>
<dbReference type="FunFam" id="3.30.470.20:FF:000036">
    <property type="entry name" value="Inositol hexakisphosphate and diphosphoinositol-pentakisphosphate kinase"/>
    <property type="match status" value="1"/>
</dbReference>
<comment type="subcellular location">
    <subcellularLocation>
        <location evidence="1 14">Cytoplasm</location>
        <location evidence="1 14">Cytoskeleton</location>
    </subcellularLocation>
</comment>
<dbReference type="EMBL" id="WIUZ02000017">
    <property type="protein sequence ID" value="KAF9780156.1"/>
    <property type="molecule type" value="Genomic_DNA"/>
</dbReference>
<keyword evidence="8 14" id="KW-0418">Kinase</keyword>
<accession>A0A9P6H5W6</accession>
<evidence type="ECO:0000256" key="4">
    <source>
        <dbReference type="ARBA" id="ARBA00022490"/>
    </source>
</evidence>
<evidence type="ECO:0000256" key="10">
    <source>
        <dbReference type="ARBA" id="ARBA00023212"/>
    </source>
</evidence>
<dbReference type="InterPro" id="IPR000560">
    <property type="entry name" value="His_Pase_clade-2"/>
</dbReference>
<dbReference type="EC" id="2.7.4.24" evidence="3 14"/>
<evidence type="ECO:0000256" key="12">
    <source>
        <dbReference type="ARBA" id="ARBA00034629"/>
    </source>
</evidence>
<organism evidence="17 18">
    <name type="scientific">Thelephora terrestris</name>
    <dbReference type="NCBI Taxonomy" id="56493"/>
    <lineage>
        <taxon>Eukaryota</taxon>
        <taxon>Fungi</taxon>
        <taxon>Dikarya</taxon>
        <taxon>Basidiomycota</taxon>
        <taxon>Agaricomycotina</taxon>
        <taxon>Agaricomycetes</taxon>
        <taxon>Thelephorales</taxon>
        <taxon>Thelephoraceae</taxon>
        <taxon>Thelephora</taxon>
    </lineage>
</organism>
<reference evidence="17" key="2">
    <citation type="submission" date="2020-11" db="EMBL/GenBank/DDBJ databases">
        <authorList>
            <consortium name="DOE Joint Genome Institute"/>
            <person name="Kuo A."/>
            <person name="Miyauchi S."/>
            <person name="Kiss E."/>
            <person name="Drula E."/>
            <person name="Kohler A."/>
            <person name="Sanchez-Garcia M."/>
            <person name="Andreopoulos B."/>
            <person name="Barry K.W."/>
            <person name="Bonito G."/>
            <person name="Buee M."/>
            <person name="Carver A."/>
            <person name="Chen C."/>
            <person name="Cichocki N."/>
            <person name="Clum A."/>
            <person name="Culley D."/>
            <person name="Crous P.W."/>
            <person name="Fauchery L."/>
            <person name="Girlanda M."/>
            <person name="Hayes R."/>
            <person name="Keri Z."/>
            <person name="Labutti K."/>
            <person name="Lipzen A."/>
            <person name="Lombard V."/>
            <person name="Magnuson J."/>
            <person name="Maillard F."/>
            <person name="Morin E."/>
            <person name="Murat C."/>
            <person name="Nolan M."/>
            <person name="Ohm R."/>
            <person name="Pangilinan J."/>
            <person name="Pereira M."/>
            <person name="Perotto S."/>
            <person name="Peter M."/>
            <person name="Riley R."/>
            <person name="Sitrit Y."/>
            <person name="Stielow B."/>
            <person name="Szollosi G."/>
            <person name="Zifcakova L."/>
            <person name="Stursova M."/>
            <person name="Spatafora J.W."/>
            <person name="Tedersoo L."/>
            <person name="Vaario L.-M."/>
            <person name="Yamada A."/>
            <person name="Yan M."/>
            <person name="Wang P."/>
            <person name="Xu J."/>
            <person name="Bruns T."/>
            <person name="Baldrian P."/>
            <person name="Vilgalys R."/>
            <person name="Henrissat B."/>
            <person name="Grigoriev I.V."/>
            <person name="Hibbett D."/>
            <person name="Nagy L.G."/>
            <person name="Martin F.M."/>
        </authorList>
    </citation>
    <scope>NUCLEOTIDE SEQUENCE</scope>
    <source>
        <strain evidence="17">UH-Tt-Lm1</strain>
    </source>
</reference>
<dbReference type="SUPFAM" id="SSF53254">
    <property type="entry name" value="Phosphoglycerate mutase-like"/>
    <property type="match status" value="1"/>
</dbReference>
<keyword evidence="9 14" id="KW-0067">ATP-binding</keyword>
<dbReference type="AlphaFoldDB" id="A0A9P6H5W6"/>
<dbReference type="GO" id="GO:0006020">
    <property type="term" value="P:inositol metabolic process"/>
    <property type="evidence" value="ECO:0007669"/>
    <property type="project" value="TreeGrafter"/>
</dbReference>
<dbReference type="Pfam" id="PF00328">
    <property type="entry name" value="His_Phos_2"/>
    <property type="match status" value="1"/>
</dbReference>
<evidence type="ECO:0000256" key="13">
    <source>
        <dbReference type="ARBA" id="ARBA00071668"/>
    </source>
</evidence>
<evidence type="ECO:0000256" key="11">
    <source>
        <dbReference type="ARBA" id="ARBA00033696"/>
    </source>
</evidence>
<feature type="region of interest" description="Disordered" evidence="15">
    <location>
        <begin position="1"/>
        <end position="35"/>
    </location>
</feature>
<comment type="caution">
    <text evidence="17">The sequence shown here is derived from an EMBL/GenBank/DDBJ whole genome shotgun (WGS) entry which is preliminary data.</text>
</comment>
<comment type="catalytic activity">
    <reaction evidence="12">
        <text>1D-myo-inositol hexakisphosphate + ATP = 1-diphospho-1D-myo-inositol 2,3,4,5,6-pentakisphosphate + ADP</text>
        <dbReference type="Rhea" id="RHEA:37459"/>
        <dbReference type="ChEBI" id="CHEBI:30616"/>
        <dbReference type="ChEBI" id="CHEBI:58130"/>
        <dbReference type="ChEBI" id="CHEBI:74946"/>
        <dbReference type="ChEBI" id="CHEBI:456216"/>
        <dbReference type="EC" id="2.7.4.24"/>
    </reaction>
    <physiologicalReaction direction="left-to-right" evidence="12">
        <dbReference type="Rhea" id="RHEA:37460"/>
    </physiologicalReaction>
</comment>
<dbReference type="Gene3D" id="3.40.50.11950">
    <property type="match status" value="1"/>
</dbReference>
<evidence type="ECO:0000256" key="7">
    <source>
        <dbReference type="ARBA" id="ARBA00022741"/>
    </source>
</evidence>
<feature type="compositionally biased region" description="Low complexity" evidence="15">
    <location>
        <begin position="8"/>
        <end position="27"/>
    </location>
</feature>
<evidence type="ECO:0000256" key="15">
    <source>
        <dbReference type="SAM" id="MobiDB-lite"/>
    </source>
</evidence>
<gene>
    <name evidence="17" type="ORF">BJ322DRAFT_1012577</name>
</gene>
<dbReference type="Gene3D" id="3.40.50.1240">
    <property type="entry name" value="Phosphoglycerate mutase-like"/>
    <property type="match status" value="1"/>
</dbReference>
<dbReference type="FunFam" id="3.40.50.11950:FF:000002">
    <property type="entry name" value="Inositol hexakisphosphate and diphosphoinositol-pentakisphosphate kinase"/>
    <property type="match status" value="1"/>
</dbReference>
<dbReference type="GO" id="GO:0032958">
    <property type="term" value="P:inositol phosphate biosynthetic process"/>
    <property type="evidence" value="ECO:0007669"/>
    <property type="project" value="TreeGrafter"/>
</dbReference>
<comment type="similarity">
    <text evidence="2 14">Belongs to the histidine acid phosphatase family. VIP1 subfamily.</text>
</comment>
<protein>
    <recommendedName>
        <fullName evidence="13 14">Inositol hexakisphosphate and diphosphoinositol-pentakisphosphate kinase</fullName>
        <ecNumber evidence="3 14">2.7.4.24</ecNumber>
    </recommendedName>
</protein>
<dbReference type="InterPro" id="IPR029033">
    <property type="entry name" value="His_PPase_superfam"/>
</dbReference>
<evidence type="ECO:0000313" key="17">
    <source>
        <dbReference type="EMBL" id="KAF9780156.1"/>
    </source>
</evidence>
<dbReference type="OrthoDB" id="18042at2759"/>
<dbReference type="GO" id="GO:0052843">
    <property type="term" value="F:inositol-1-diphosphate-2,3,4,5,6-pentakisphosphate diphosphatase activity"/>
    <property type="evidence" value="ECO:0007669"/>
    <property type="project" value="UniProtKB-ARBA"/>
</dbReference>